<dbReference type="EC" id="2.6.1.109" evidence="2"/>
<protein>
    <submittedName>
        <fullName evidence="2">8-amino-3,8-dideoxy-alpha-D-manno-octulosonate transaminase</fullName>
        <ecNumber evidence="2">2.6.1.109</ecNumber>
    </submittedName>
</protein>
<dbReference type="SUPFAM" id="SSF53383">
    <property type="entry name" value="PLP-dependent transferases"/>
    <property type="match status" value="1"/>
</dbReference>
<dbReference type="InterPro" id="IPR015424">
    <property type="entry name" value="PyrdxlP-dep_Trfase"/>
</dbReference>
<comment type="caution">
    <text evidence="2">The sequence shown here is derived from an EMBL/GenBank/DDBJ whole genome shotgun (WGS) entry which is preliminary data.</text>
</comment>
<keyword evidence="3" id="KW-1185">Reference proteome</keyword>
<proteinExistence type="inferred from homology"/>
<organism evidence="2 3">
    <name type="scientific">Paenibacillus eucommiae</name>
    <dbReference type="NCBI Taxonomy" id="1355755"/>
    <lineage>
        <taxon>Bacteria</taxon>
        <taxon>Bacillati</taxon>
        <taxon>Bacillota</taxon>
        <taxon>Bacilli</taxon>
        <taxon>Bacillales</taxon>
        <taxon>Paenibacillaceae</taxon>
        <taxon>Paenibacillus</taxon>
    </lineage>
</organism>
<sequence length="421" mass="46134">MEKLAIHGGKPARSKPLPPNYPGAVLMGAEEADAAAQVIHAQSPFRYYGPEPVFTVKALEDQISRDMNVPYVLGVTSCTAGLIIALKALGIGYGDKVIVPANTFIATAGAVICSNAVPVFVDVDDTLNMDPDDLERVMDDEVKAIIAVPILGNPCDMQRIMSFAEKHNIYVIEDVAQSCGIKHHGRYAGTIGHVGVLSFQMNKILTAGEGGAIITHSAQIFERAARYHDQGLFRDKQRYNLESSDEENAFAGQNYRMSEITGAVALAQWGKLNEILTNMKTHYTNIQQALSLEIPTLQFRRVIDTEGDIGSNLGMILPTKQMAELFTDALNAENINTAILYNGKPVYMNPQIFHQRTAEKHNFPFDFKFKHAVEYTEEMCPRAADLIARTVYLPISPILTEADTSEIIAGIIKVYAAVSSA</sequence>
<dbReference type="InterPro" id="IPR000653">
    <property type="entry name" value="DegT/StrS_aminotransferase"/>
</dbReference>
<reference evidence="2 3" key="1">
    <citation type="submission" date="2021-03" db="EMBL/GenBank/DDBJ databases">
        <title>Genomic Encyclopedia of Type Strains, Phase IV (KMG-IV): sequencing the most valuable type-strain genomes for metagenomic binning, comparative biology and taxonomic classification.</title>
        <authorList>
            <person name="Goeker M."/>
        </authorList>
    </citation>
    <scope>NUCLEOTIDE SEQUENCE [LARGE SCALE GENOMIC DNA]</scope>
    <source>
        <strain evidence="2 3">DSM 26048</strain>
    </source>
</reference>
<gene>
    <name evidence="2" type="ORF">J2Z66_005412</name>
</gene>
<evidence type="ECO:0000256" key="1">
    <source>
        <dbReference type="RuleBase" id="RU004508"/>
    </source>
</evidence>
<keyword evidence="1" id="KW-0663">Pyridoxal phosphate</keyword>
<dbReference type="Gene3D" id="3.40.640.10">
    <property type="entry name" value="Type I PLP-dependent aspartate aminotransferase-like (Major domain)"/>
    <property type="match status" value="1"/>
</dbReference>
<dbReference type="Proteomes" id="UP001519287">
    <property type="component" value="Unassembled WGS sequence"/>
</dbReference>
<dbReference type="InterPro" id="IPR015422">
    <property type="entry name" value="PyrdxlP-dep_Trfase_small"/>
</dbReference>
<dbReference type="PANTHER" id="PTHR30244:SF34">
    <property type="entry name" value="DTDP-4-AMINO-4,6-DIDEOXYGALACTOSE TRANSAMINASE"/>
    <property type="match status" value="1"/>
</dbReference>
<dbReference type="EMBL" id="JAGGLB010000021">
    <property type="protein sequence ID" value="MBP1993786.1"/>
    <property type="molecule type" value="Genomic_DNA"/>
</dbReference>
<keyword evidence="2" id="KW-0808">Transferase</keyword>
<dbReference type="Gene3D" id="3.90.1150.10">
    <property type="entry name" value="Aspartate Aminotransferase, domain 1"/>
    <property type="match status" value="1"/>
</dbReference>
<accession>A0ABS4J1T1</accession>
<evidence type="ECO:0000313" key="2">
    <source>
        <dbReference type="EMBL" id="MBP1993786.1"/>
    </source>
</evidence>
<dbReference type="Pfam" id="PF01041">
    <property type="entry name" value="DegT_DnrJ_EryC1"/>
    <property type="match status" value="1"/>
</dbReference>
<keyword evidence="2" id="KW-0032">Aminotransferase</keyword>
<dbReference type="PIRSF" id="PIRSF000390">
    <property type="entry name" value="PLP_StrS"/>
    <property type="match status" value="1"/>
</dbReference>
<dbReference type="RefSeq" id="WP_209975666.1">
    <property type="nucleotide sequence ID" value="NZ_JAGGLB010000021.1"/>
</dbReference>
<dbReference type="PANTHER" id="PTHR30244">
    <property type="entry name" value="TRANSAMINASE"/>
    <property type="match status" value="1"/>
</dbReference>
<name>A0ABS4J1T1_9BACL</name>
<dbReference type="InterPro" id="IPR015421">
    <property type="entry name" value="PyrdxlP-dep_Trfase_major"/>
</dbReference>
<dbReference type="GO" id="GO:0008483">
    <property type="term" value="F:transaminase activity"/>
    <property type="evidence" value="ECO:0007669"/>
    <property type="project" value="UniProtKB-KW"/>
</dbReference>
<evidence type="ECO:0000313" key="3">
    <source>
        <dbReference type="Proteomes" id="UP001519287"/>
    </source>
</evidence>
<comment type="similarity">
    <text evidence="1">Belongs to the DegT/DnrJ/EryC1 family.</text>
</comment>
<dbReference type="CDD" id="cd00616">
    <property type="entry name" value="AHBA_syn"/>
    <property type="match status" value="1"/>
</dbReference>